<accession>A0A1G9GUA4</accession>
<protein>
    <submittedName>
        <fullName evidence="2">Uncharacterized membrane protein YczE</fullName>
    </submittedName>
</protein>
<keyword evidence="1" id="KW-1133">Transmembrane helix</keyword>
<reference evidence="2 3" key="1">
    <citation type="submission" date="2016-10" db="EMBL/GenBank/DDBJ databases">
        <authorList>
            <person name="de Groot N.N."/>
        </authorList>
    </citation>
    <scope>NUCLEOTIDE SEQUENCE [LARGE SCALE GENOMIC DNA]</scope>
    <source>
        <strain evidence="2 3">DSM 18346</strain>
    </source>
</reference>
<keyword evidence="1" id="KW-0812">Transmembrane</keyword>
<feature type="transmembrane region" description="Helical" evidence="1">
    <location>
        <begin position="94"/>
        <end position="113"/>
    </location>
</feature>
<name>A0A1G9GUA4_9FIRM</name>
<sequence>MGKVLANHWKKEKLESFIKRCILYVVGLFVLALGVIFSVKSNLGVTPVTSIPYVLSVIANRDLGLVTTTIFTFYVFLQILILRGQFQLKQLLQIVCASIFGIFVTLANRIFIFNAPATYGGQVLFLLISIVLVAIGLLLYLAADIIPQPAEGLVLTIAQKKKIEFSKAKILFDITCVSLSILLILLTMGELQGIREGTLISAIGIGKVLGILSKRFKKYLIGFCTEKEADFTKVELE</sequence>
<dbReference type="InterPro" id="IPR038750">
    <property type="entry name" value="YczE/YyaS-like"/>
</dbReference>
<dbReference type="RefSeq" id="WP_090554021.1">
    <property type="nucleotide sequence ID" value="NZ_FNFP01000007.1"/>
</dbReference>
<proteinExistence type="predicted"/>
<dbReference type="OrthoDB" id="87655at2"/>
<feature type="transmembrane region" description="Helical" evidence="1">
    <location>
        <begin position="170"/>
        <end position="188"/>
    </location>
</feature>
<feature type="transmembrane region" description="Helical" evidence="1">
    <location>
        <begin position="63"/>
        <end position="82"/>
    </location>
</feature>
<evidence type="ECO:0000256" key="1">
    <source>
        <dbReference type="SAM" id="Phobius"/>
    </source>
</evidence>
<keyword evidence="1" id="KW-0472">Membrane</keyword>
<keyword evidence="3" id="KW-1185">Reference proteome</keyword>
<dbReference type="PANTHER" id="PTHR40078:SF1">
    <property type="entry name" value="INTEGRAL MEMBRANE PROTEIN"/>
    <property type="match status" value="1"/>
</dbReference>
<dbReference type="AlphaFoldDB" id="A0A1G9GUA4"/>
<dbReference type="PANTHER" id="PTHR40078">
    <property type="entry name" value="INTEGRAL MEMBRANE PROTEIN-RELATED"/>
    <property type="match status" value="1"/>
</dbReference>
<dbReference type="Proteomes" id="UP000198718">
    <property type="component" value="Unassembled WGS sequence"/>
</dbReference>
<feature type="transmembrane region" description="Helical" evidence="1">
    <location>
        <begin position="21"/>
        <end position="43"/>
    </location>
</feature>
<evidence type="ECO:0000313" key="2">
    <source>
        <dbReference type="EMBL" id="SDL04247.1"/>
    </source>
</evidence>
<dbReference type="STRING" id="393762.SAMN05660472_02489"/>
<gene>
    <name evidence="2" type="ORF">SAMN05660472_02489</name>
</gene>
<organism evidence="2 3">
    <name type="scientific">Natronincola ferrireducens</name>
    <dbReference type="NCBI Taxonomy" id="393762"/>
    <lineage>
        <taxon>Bacteria</taxon>
        <taxon>Bacillati</taxon>
        <taxon>Bacillota</taxon>
        <taxon>Clostridia</taxon>
        <taxon>Peptostreptococcales</taxon>
        <taxon>Natronincolaceae</taxon>
        <taxon>Natronincola</taxon>
    </lineage>
</organism>
<feature type="transmembrane region" description="Helical" evidence="1">
    <location>
        <begin position="119"/>
        <end position="143"/>
    </location>
</feature>
<dbReference type="EMBL" id="FNFP01000007">
    <property type="protein sequence ID" value="SDL04247.1"/>
    <property type="molecule type" value="Genomic_DNA"/>
</dbReference>
<dbReference type="Pfam" id="PF19700">
    <property type="entry name" value="DUF6198"/>
    <property type="match status" value="1"/>
</dbReference>
<evidence type="ECO:0000313" key="3">
    <source>
        <dbReference type="Proteomes" id="UP000198718"/>
    </source>
</evidence>